<proteinExistence type="predicted"/>
<gene>
    <name evidence="1" type="primary">9</name>
    <name evidence="1" type="ORF">SEA_ANNADREAMY_9</name>
</gene>
<name>A0A345GT61_9CAUD</name>
<sequence>MVDKFDSSSTDAQYWAKSFMEIWQNEPIDVMDEDMMHSWFANAIMAGYDEARRKYEMVNAHETLMRHVLDR</sequence>
<dbReference type="EMBL" id="MH536811">
    <property type="protein sequence ID" value="AXG66133.1"/>
    <property type="molecule type" value="Genomic_DNA"/>
</dbReference>
<reference evidence="1 2" key="1">
    <citation type="submission" date="2018-06" db="EMBL/GenBank/DDBJ databases">
        <authorList>
            <person name="Moussa A."/>
            <person name="Couoh J.M."/>
            <person name="Harbem L."/>
            <person name="Okocha J.C."/>
            <person name="Taylor D."/>
            <person name="Teutsch A.B."/>
            <person name="Smith B.R."/>
            <person name="Suri N."/>
            <person name="Layton S.R."/>
            <person name="Kim T."/>
            <person name="Hughes L.E."/>
            <person name="Garlena R.A."/>
            <person name="Russell D.A."/>
            <person name="Pope W.H."/>
            <person name="Jacobs-Sera D."/>
            <person name="Hatfull G.F."/>
        </authorList>
    </citation>
    <scope>NUCLEOTIDE SEQUENCE [LARGE SCALE GENOMIC DNA]</scope>
</reference>
<dbReference type="RefSeq" id="YP_009838978.1">
    <property type="nucleotide sequence ID" value="NC_048719.1"/>
</dbReference>
<keyword evidence="2" id="KW-1185">Reference proteome</keyword>
<organism evidence="1 2">
    <name type="scientific">Streptomyces phage Annadreamy</name>
    <dbReference type="NCBI Taxonomy" id="2250335"/>
    <lineage>
        <taxon>Viruses</taxon>
        <taxon>Duplodnaviria</taxon>
        <taxon>Heunggongvirae</taxon>
        <taxon>Uroviricota</taxon>
        <taxon>Caudoviricetes</taxon>
        <taxon>Stanwilliamsviridae</taxon>
        <taxon>Loccivirinae</taxon>
        <taxon>Annadreamyvirus</taxon>
        <taxon>Annadreamyvirus annadreamy</taxon>
    </lineage>
</organism>
<dbReference type="KEGG" id="vg:55609152"/>
<accession>A0A345GT61</accession>
<evidence type="ECO:0000313" key="2">
    <source>
        <dbReference type="Proteomes" id="UP000259354"/>
    </source>
</evidence>
<protein>
    <submittedName>
        <fullName evidence="1">Uncharacterized protein</fullName>
    </submittedName>
</protein>
<dbReference type="GeneID" id="55609152"/>
<dbReference type="Proteomes" id="UP000259354">
    <property type="component" value="Segment"/>
</dbReference>
<evidence type="ECO:0000313" key="1">
    <source>
        <dbReference type="EMBL" id="AXG66133.1"/>
    </source>
</evidence>